<dbReference type="Gene3D" id="3.30.70.1070">
    <property type="entry name" value="Sporulation related repeat"/>
    <property type="match status" value="1"/>
</dbReference>
<feature type="compositionally biased region" description="Low complexity" evidence="1">
    <location>
        <begin position="489"/>
        <end position="502"/>
    </location>
</feature>
<dbReference type="GO" id="GO:0016887">
    <property type="term" value="F:ATP hydrolysis activity"/>
    <property type="evidence" value="ECO:0007669"/>
    <property type="project" value="InterPro"/>
</dbReference>
<dbReference type="InterPro" id="IPR027417">
    <property type="entry name" value="P-loop_NTPase"/>
</dbReference>
<dbReference type="GO" id="GO:0042834">
    <property type="term" value="F:peptidoglycan binding"/>
    <property type="evidence" value="ECO:0007669"/>
    <property type="project" value="InterPro"/>
</dbReference>
<feature type="region of interest" description="Disordered" evidence="1">
    <location>
        <begin position="566"/>
        <end position="678"/>
    </location>
</feature>
<dbReference type="InterPro" id="IPR052026">
    <property type="entry name" value="ExeA_AAA_ATPase_DNA-bind"/>
</dbReference>
<dbReference type="Pfam" id="PF13401">
    <property type="entry name" value="AAA_22"/>
    <property type="match status" value="1"/>
</dbReference>
<dbReference type="SUPFAM" id="SSF52540">
    <property type="entry name" value="P-loop containing nucleoside triphosphate hydrolases"/>
    <property type="match status" value="1"/>
</dbReference>
<organism evidence="3">
    <name type="scientific">Eiseniibacteriota bacterium</name>
    <dbReference type="NCBI Taxonomy" id="2212470"/>
    <lineage>
        <taxon>Bacteria</taxon>
        <taxon>Candidatus Eiseniibacteriota</taxon>
    </lineage>
</organism>
<name>A0A832I3G2_UNCEI</name>
<dbReference type="AlphaFoldDB" id="A0A832I3G2"/>
<comment type="caution">
    <text evidence="3">The sequence shown here is derived from an EMBL/GenBank/DDBJ whole genome shotgun (WGS) entry which is preliminary data.</text>
</comment>
<dbReference type="InterPro" id="IPR003593">
    <property type="entry name" value="AAA+_ATPase"/>
</dbReference>
<dbReference type="PROSITE" id="PS51724">
    <property type="entry name" value="SPOR"/>
    <property type="match status" value="1"/>
</dbReference>
<feature type="region of interest" description="Disordered" evidence="1">
    <location>
        <begin position="474"/>
        <end position="502"/>
    </location>
</feature>
<gene>
    <name evidence="3" type="ORF">ENR23_06340</name>
</gene>
<protein>
    <recommendedName>
        <fullName evidence="2">SPOR domain-containing protein</fullName>
    </recommendedName>
</protein>
<dbReference type="SUPFAM" id="SSF110997">
    <property type="entry name" value="Sporulation related repeat"/>
    <property type="match status" value="1"/>
</dbReference>
<feature type="compositionally biased region" description="Low complexity" evidence="1">
    <location>
        <begin position="274"/>
        <end position="288"/>
    </location>
</feature>
<evidence type="ECO:0000313" key="3">
    <source>
        <dbReference type="EMBL" id="HGZ43031.1"/>
    </source>
</evidence>
<evidence type="ECO:0000259" key="2">
    <source>
        <dbReference type="PROSITE" id="PS51724"/>
    </source>
</evidence>
<dbReference type="InterPro" id="IPR007730">
    <property type="entry name" value="SPOR-like_dom"/>
</dbReference>
<sequence length="767" mass="78922">MFERQFGLRENPFAAGHQARFVYPSREHQEALAHLRYGIENREPFVLITGEVGTGKTTALYDVLGEWQSRAVVALVTNSALTRDELLEEIGVRFGTGVPPGVSKPQMLLHLERHLLAIRAQGLRAILILDEAQNLNRDLLEEVRLLSNLESAGEKLIQIFLVGQPELEAILTRPELRQLRQRIAVFYRLHPLSEDDTERYIHHRLTVAGGHAISIFPADACREVYRLTHGIPREINTVAAQAMLNAFVEDSPVVLPAHVTAVASETEFQSVARGPEPADAPDPVAASVTAPAPGAATIAAPAAGGAPAAPLASATAAPVAPPAAPPADEGAFDPPVPPTVPPTTSSWPVPPPALRAEPPASEPPVRPAASSAAWEAWRSSFAEDVVRAAESAPADAGAAHGADLPPDWVDETAGEAVWEAPPAASQPAGAMPPTAAGMRDDADFEETNAWRAPVAAAAPREASVQSGWSNVEAREAHEGGEPADESFARRGAGQTSGSAAAARAVELESLPPRLRRKLEFEDAEPAVAGGSAMRWVLVAAAVVVVAAAVWLGTRLGTRGAASTAREAATAGAPAEAASPRSEAAPAPARSGSAGTVAHGTAPAAAPGGANQPAAQADPTQTAPASRPDPAAAAAPPPSRSAALETAPTHGASAAPPAAAASRPAAGSGTTASAPAATTPAAPARLWGIAVATFLAEERAGVERDKLAASTGLPARVAPVTEAGDVSYRVILGAFPDRAAADRAASDLIEKGLIDEARVLSYARLAAR</sequence>
<dbReference type="InterPro" id="IPR036680">
    <property type="entry name" value="SPOR-like_sf"/>
</dbReference>
<dbReference type="Pfam" id="PF05036">
    <property type="entry name" value="SPOR"/>
    <property type="match status" value="1"/>
</dbReference>
<evidence type="ECO:0000256" key="1">
    <source>
        <dbReference type="SAM" id="MobiDB-lite"/>
    </source>
</evidence>
<feature type="region of interest" description="Disordered" evidence="1">
    <location>
        <begin position="268"/>
        <end position="288"/>
    </location>
</feature>
<dbReference type="PANTHER" id="PTHR35894:SF1">
    <property type="entry name" value="PHOSPHORIBULOKINASE _ URIDINE KINASE FAMILY"/>
    <property type="match status" value="1"/>
</dbReference>
<dbReference type="InterPro" id="IPR049945">
    <property type="entry name" value="AAA_22"/>
</dbReference>
<dbReference type="PANTHER" id="PTHR35894">
    <property type="entry name" value="GENERAL SECRETION PATHWAY PROTEIN A-RELATED"/>
    <property type="match status" value="1"/>
</dbReference>
<feature type="domain" description="SPOR" evidence="2">
    <location>
        <begin position="680"/>
        <end position="761"/>
    </location>
</feature>
<dbReference type="EMBL" id="DSQF01000012">
    <property type="protein sequence ID" value="HGZ43031.1"/>
    <property type="molecule type" value="Genomic_DNA"/>
</dbReference>
<reference evidence="3" key="1">
    <citation type="journal article" date="2020" name="mSystems">
        <title>Genome- and Community-Level Interaction Insights into Carbon Utilization and Element Cycling Functions of Hydrothermarchaeota in Hydrothermal Sediment.</title>
        <authorList>
            <person name="Zhou Z."/>
            <person name="Liu Y."/>
            <person name="Xu W."/>
            <person name="Pan J."/>
            <person name="Luo Z.H."/>
            <person name="Li M."/>
        </authorList>
    </citation>
    <scope>NUCLEOTIDE SEQUENCE [LARGE SCALE GENOMIC DNA]</scope>
    <source>
        <strain evidence="3">SpSt-381</strain>
    </source>
</reference>
<dbReference type="SMART" id="SM00382">
    <property type="entry name" value="AAA"/>
    <property type="match status" value="1"/>
</dbReference>
<feature type="region of interest" description="Disordered" evidence="1">
    <location>
        <begin position="317"/>
        <end position="367"/>
    </location>
</feature>
<dbReference type="Gene3D" id="3.40.50.300">
    <property type="entry name" value="P-loop containing nucleotide triphosphate hydrolases"/>
    <property type="match status" value="1"/>
</dbReference>
<proteinExistence type="predicted"/>
<dbReference type="CDD" id="cd00009">
    <property type="entry name" value="AAA"/>
    <property type="match status" value="1"/>
</dbReference>
<accession>A0A832I3G2</accession>